<sequence>MDLVNFLNKVNKLDWKSIADKLMLSENGGWTALQTEVAIAHYKMFLCLHFLFPSMELIPTKEVDAVWHTHILLDTYQYIQDCHDLYGYILHHRSSLGNSNESECHQDIGFLLTQALFDKLFESGIWKNINSQIAPYESLPMCSNPSIEKSACLILPKKQLLTIN</sequence>
<evidence type="ECO:0000313" key="1">
    <source>
        <dbReference type="EMBL" id="MBD2739078.1"/>
    </source>
</evidence>
<gene>
    <name evidence="1" type="ORF">H6H03_35315</name>
</gene>
<protein>
    <recommendedName>
        <fullName evidence="3">Transposase</fullName>
    </recommendedName>
</protein>
<evidence type="ECO:0000313" key="2">
    <source>
        <dbReference type="Proteomes" id="UP000637383"/>
    </source>
</evidence>
<organism evidence="1 2">
    <name type="scientific">Nostoc paludosum FACHB-159</name>
    <dbReference type="NCBI Taxonomy" id="2692908"/>
    <lineage>
        <taxon>Bacteria</taxon>
        <taxon>Bacillati</taxon>
        <taxon>Cyanobacteriota</taxon>
        <taxon>Cyanophyceae</taxon>
        <taxon>Nostocales</taxon>
        <taxon>Nostocaceae</taxon>
        <taxon>Nostoc</taxon>
    </lineage>
</organism>
<name>A0ABR8KHS4_9NOSO</name>
<keyword evidence="2" id="KW-1185">Reference proteome</keyword>
<dbReference type="EMBL" id="JACJTU010000068">
    <property type="protein sequence ID" value="MBD2739078.1"/>
    <property type="molecule type" value="Genomic_DNA"/>
</dbReference>
<accession>A0ABR8KHS4</accession>
<evidence type="ECO:0008006" key="3">
    <source>
        <dbReference type="Google" id="ProtNLM"/>
    </source>
</evidence>
<dbReference type="Proteomes" id="UP000637383">
    <property type="component" value="Unassembled WGS sequence"/>
</dbReference>
<proteinExistence type="predicted"/>
<reference evidence="1 2" key="1">
    <citation type="journal article" date="2020" name="ISME J.">
        <title>Comparative genomics reveals insights into cyanobacterial evolution and habitat adaptation.</title>
        <authorList>
            <person name="Chen M.Y."/>
            <person name="Teng W.K."/>
            <person name="Zhao L."/>
            <person name="Hu C.X."/>
            <person name="Zhou Y.K."/>
            <person name="Han B.P."/>
            <person name="Song L.R."/>
            <person name="Shu W.S."/>
        </authorList>
    </citation>
    <scope>NUCLEOTIDE SEQUENCE [LARGE SCALE GENOMIC DNA]</scope>
    <source>
        <strain evidence="1 2">FACHB-159</strain>
    </source>
</reference>
<comment type="caution">
    <text evidence="1">The sequence shown here is derived from an EMBL/GenBank/DDBJ whole genome shotgun (WGS) entry which is preliminary data.</text>
</comment>